<dbReference type="InParanoid" id="A0A2K1QVW2"/>
<dbReference type="InterPro" id="IPR013149">
    <property type="entry name" value="ADH-like_C"/>
</dbReference>
<evidence type="ECO:0000313" key="7">
    <source>
        <dbReference type="Proteomes" id="UP000243797"/>
    </source>
</evidence>
<dbReference type="EMBL" id="NKHZ01000033">
    <property type="protein sequence ID" value="PNS19186.1"/>
    <property type="molecule type" value="Genomic_DNA"/>
</dbReference>
<dbReference type="Pfam" id="PF08240">
    <property type="entry name" value="ADH_N"/>
    <property type="match status" value="1"/>
</dbReference>
<organism evidence="6 7">
    <name type="scientific">Sphaceloma murrayae</name>
    <dbReference type="NCBI Taxonomy" id="2082308"/>
    <lineage>
        <taxon>Eukaryota</taxon>
        <taxon>Fungi</taxon>
        <taxon>Dikarya</taxon>
        <taxon>Ascomycota</taxon>
        <taxon>Pezizomycotina</taxon>
        <taxon>Dothideomycetes</taxon>
        <taxon>Dothideomycetidae</taxon>
        <taxon>Myriangiales</taxon>
        <taxon>Elsinoaceae</taxon>
        <taxon>Sphaceloma</taxon>
    </lineage>
</organism>
<dbReference type="SUPFAM" id="SSF50129">
    <property type="entry name" value="GroES-like"/>
    <property type="match status" value="1"/>
</dbReference>
<evidence type="ECO:0000313" key="6">
    <source>
        <dbReference type="EMBL" id="PNS19186.1"/>
    </source>
</evidence>
<comment type="caution">
    <text evidence="6">The sequence shown here is derived from an EMBL/GenBank/DDBJ whole genome shotgun (WGS) entry which is preliminary data.</text>
</comment>
<feature type="domain" description="Enoyl reductase (ER)" evidence="5">
    <location>
        <begin position="21"/>
        <end position="338"/>
    </location>
</feature>
<dbReference type="InterPro" id="IPR013154">
    <property type="entry name" value="ADH-like_N"/>
</dbReference>
<dbReference type="PANTHER" id="PTHR45348:SF6">
    <property type="entry name" value="TRANS-ENOYL REDUCTASE APDC"/>
    <property type="match status" value="1"/>
</dbReference>
<dbReference type="Proteomes" id="UP000243797">
    <property type="component" value="Unassembled WGS sequence"/>
</dbReference>
<dbReference type="SMART" id="SM00829">
    <property type="entry name" value="PKS_ER"/>
    <property type="match status" value="1"/>
</dbReference>
<dbReference type="OrthoDB" id="48317at2759"/>
<gene>
    <name evidence="6" type="ORF">CAC42_1922</name>
</gene>
<dbReference type="InterPro" id="IPR011032">
    <property type="entry name" value="GroES-like_sf"/>
</dbReference>
<reference evidence="6 7" key="1">
    <citation type="submission" date="2017-06" db="EMBL/GenBank/DDBJ databases">
        <title>Draft genome sequence of a variant of Elsinoe murrayae.</title>
        <authorList>
            <person name="Cheng Q."/>
        </authorList>
    </citation>
    <scope>NUCLEOTIDE SEQUENCE [LARGE SCALE GENOMIC DNA]</scope>
    <source>
        <strain evidence="6 7">CQ-2017a</strain>
    </source>
</reference>
<evidence type="ECO:0000256" key="2">
    <source>
        <dbReference type="ARBA" id="ARBA00011245"/>
    </source>
</evidence>
<comment type="similarity">
    <text evidence="1">Belongs to the zinc-containing alcohol dehydrogenase family.</text>
</comment>
<dbReference type="PANTHER" id="PTHR45348">
    <property type="entry name" value="HYPOTHETICAL OXIDOREDUCTASE (EUROFUNG)"/>
    <property type="match status" value="1"/>
</dbReference>
<keyword evidence="3" id="KW-0521">NADP</keyword>
<keyword evidence="4" id="KW-0560">Oxidoreductase</keyword>
<proteinExistence type="inferred from homology"/>
<dbReference type="Gene3D" id="3.90.180.10">
    <property type="entry name" value="Medium-chain alcohol dehydrogenases, catalytic domain"/>
    <property type="match status" value="1"/>
</dbReference>
<dbReference type="STRING" id="2082308.A0A2K1QVW2"/>
<evidence type="ECO:0000256" key="3">
    <source>
        <dbReference type="ARBA" id="ARBA00022857"/>
    </source>
</evidence>
<keyword evidence="7" id="KW-1185">Reference proteome</keyword>
<evidence type="ECO:0000256" key="4">
    <source>
        <dbReference type="ARBA" id="ARBA00023002"/>
    </source>
</evidence>
<evidence type="ECO:0000259" key="5">
    <source>
        <dbReference type="SMART" id="SM00829"/>
    </source>
</evidence>
<dbReference type="InterPro" id="IPR047122">
    <property type="entry name" value="Trans-enoyl_RdTase-like"/>
</dbReference>
<dbReference type="Pfam" id="PF00107">
    <property type="entry name" value="ADH_zinc_N"/>
    <property type="match status" value="1"/>
</dbReference>
<dbReference type="InterPro" id="IPR036291">
    <property type="entry name" value="NAD(P)-bd_dom_sf"/>
</dbReference>
<dbReference type="CDD" id="cd08249">
    <property type="entry name" value="enoyl_reductase_like"/>
    <property type="match status" value="1"/>
</dbReference>
<dbReference type="SUPFAM" id="SSF51735">
    <property type="entry name" value="NAD(P)-binding Rossmann-fold domains"/>
    <property type="match status" value="1"/>
</dbReference>
<sequence length="344" mass="37513">MVCESLDIPQTQLALVQDAQGQPVLSSTVGIPILKPNTVLVKVFANAVNPCDFKMGTNFPTEGAIIGSDFVGDIVRMSPEVKDIRPDLKLGDRVCGFVHGSNPADPGNGGFAEYLRAHAQLLYKVPLGLDPLAAAAMGVGLQTAALSLWYTLRLPHSPDNPVEASIGPKYVLVYGASTASGSMILQLLKLSGYTAIATCSRKNFDLVKSFGASHVFDYADDKTAESIRKLTGSKLEYALDCITDKQSVECCYGTIARTGGRYTTLELCPASMRPVRRAVKHDWIFALDIFGEPIPLSKGYERDASPETYQFAVHWYKVFQRLLDEGKLRPHPLEELEPGFEGIR</sequence>
<dbReference type="InterPro" id="IPR020843">
    <property type="entry name" value="ER"/>
</dbReference>
<dbReference type="Gene3D" id="3.40.50.720">
    <property type="entry name" value="NAD(P)-binding Rossmann-like Domain"/>
    <property type="match status" value="1"/>
</dbReference>
<accession>A0A2K1QVW2</accession>
<protein>
    <submittedName>
        <fullName evidence="6">NADP-dependent alcohol dehydrogenase 7</fullName>
    </submittedName>
</protein>
<dbReference type="GO" id="GO:0016651">
    <property type="term" value="F:oxidoreductase activity, acting on NAD(P)H"/>
    <property type="evidence" value="ECO:0007669"/>
    <property type="project" value="InterPro"/>
</dbReference>
<comment type="subunit">
    <text evidence="2">Monomer.</text>
</comment>
<name>A0A2K1QVW2_9PEZI</name>
<evidence type="ECO:0000256" key="1">
    <source>
        <dbReference type="ARBA" id="ARBA00008072"/>
    </source>
</evidence>
<dbReference type="AlphaFoldDB" id="A0A2K1QVW2"/>